<dbReference type="InterPro" id="IPR036537">
    <property type="entry name" value="Adaptor_Cbl_N_dom_sf"/>
</dbReference>
<dbReference type="InterPro" id="IPR000719">
    <property type="entry name" value="Prot_kinase_dom"/>
</dbReference>
<accession>A0A4Q2DB87</accession>
<keyword evidence="1" id="KW-0808">Transferase</keyword>
<dbReference type="CDD" id="cd21037">
    <property type="entry name" value="MLKL_NTD"/>
    <property type="match status" value="1"/>
</dbReference>
<evidence type="ECO:0000313" key="7">
    <source>
        <dbReference type="EMBL" id="RXW16863.1"/>
    </source>
</evidence>
<dbReference type="PROSITE" id="PS00107">
    <property type="entry name" value="PROTEIN_KINASE_ATP"/>
    <property type="match status" value="1"/>
</dbReference>
<protein>
    <recommendedName>
        <fullName evidence="6">Protein kinase domain-containing protein</fullName>
    </recommendedName>
</protein>
<proteinExistence type="predicted"/>
<dbReference type="PROSITE" id="PS00108">
    <property type="entry name" value="PROTEIN_KINASE_ST"/>
    <property type="match status" value="1"/>
</dbReference>
<dbReference type="PROSITE" id="PS50011">
    <property type="entry name" value="PROTEIN_KINASE_DOM"/>
    <property type="match status" value="1"/>
</dbReference>
<reference evidence="7 8" key="1">
    <citation type="submission" date="2019-01" db="EMBL/GenBank/DDBJ databases">
        <title>Draft genome sequence of Psathyrella aberdarensis IHI B618.</title>
        <authorList>
            <person name="Buettner E."/>
            <person name="Kellner H."/>
        </authorList>
    </citation>
    <scope>NUCLEOTIDE SEQUENCE [LARGE SCALE GENOMIC DNA]</scope>
    <source>
        <strain evidence="7 8">IHI B618</strain>
    </source>
</reference>
<dbReference type="InterPro" id="IPR059179">
    <property type="entry name" value="MLKL-like_MCAfunc"/>
</dbReference>
<dbReference type="SMART" id="SM00220">
    <property type="entry name" value="S_TKc"/>
    <property type="match status" value="1"/>
</dbReference>
<dbReference type="Gene3D" id="3.30.200.20">
    <property type="entry name" value="Phosphorylase Kinase, domain 1"/>
    <property type="match status" value="1"/>
</dbReference>
<feature type="compositionally biased region" description="Low complexity" evidence="5">
    <location>
        <begin position="709"/>
        <end position="718"/>
    </location>
</feature>
<feature type="domain" description="Protein kinase" evidence="6">
    <location>
        <begin position="376"/>
        <end position="694"/>
    </location>
</feature>
<evidence type="ECO:0000256" key="1">
    <source>
        <dbReference type="ARBA" id="ARBA00022527"/>
    </source>
</evidence>
<feature type="binding site" evidence="4">
    <location>
        <position position="403"/>
    </location>
    <ligand>
        <name>ATP</name>
        <dbReference type="ChEBI" id="CHEBI:30616"/>
    </ligand>
</feature>
<dbReference type="PANTHER" id="PTHR44329">
    <property type="entry name" value="SERINE/THREONINE-PROTEIN KINASE TNNI3K-RELATED"/>
    <property type="match status" value="1"/>
</dbReference>
<keyword evidence="3 4" id="KW-0067">ATP-binding</keyword>
<dbReference type="Proteomes" id="UP000290288">
    <property type="component" value="Unassembled WGS sequence"/>
</dbReference>
<dbReference type="InterPro" id="IPR008271">
    <property type="entry name" value="Ser/Thr_kinase_AS"/>
</dbReference>
<feature type="region of interest" description="Disordered" evidence="5">
    <location>
        <begin position="467"/>
        <end position="506"/>
    </location>
</feature>
<organism evidence="7 8">
    <name type="scientific">Candolleomyces aberdarensis</name>
    <dbReference type="NCBI Taxonomy" id="2316362"/>
    <lineage>
        <taxon>Eukaryota</taxon>
        <taxon>Fungi</taxon>
        <taxon>Dikarya</taxon>
        <taxon>Basidiomycota</taxon>
        <taxon>Agaricomycotina</taxon>
        <taxon>Agaricomycetes</taxon>
        <taxon>Agaricomycetidae</taxon>
        <taxon>Agaricales</taxon>
        <taxon>Agaricineae</taxon>
        <taxon>Psathyrellaceae</taxon>
        <taxon>Candolleomyces</taxon>
    </lineage>
</organism>
<dbReference type="GO" id="GO:0004674">
    <property type="term" value="F:protein serine/threonine kinase activity"/>
    <property type="evidence" value="ECO:0007669"/>
    <property type="project" value="UniProtKB-KW"/>
</dbReference>
<evidence type="ECO:0000256" key="5">
    <source>
        <dbReference type="SAM" id="MobiDB-lite"/>
    </source>
</evidence>
<dbReference type="SUPFAM" id="SSF56112">
    <property type="entry name" value="Protein kinase-like (PK-like)"/>
    <property type="match status" value="1"/>
</dbReference>
<dbReference type="EMBL" id="SDEE01000394">
    <property type="protein sequence ID" value="RXW16863.1"/>
    <property type="molecule type" value="Genomic_DNA"/>
</dbReference>
<dbReference type="Gene3D" id="1.10.510.10">
    <property type="entry name" value="Transferase(Phosphotransferase) domain 1"/>
    <property type="match status" value="1"/>
</dbReference>
<evidence type="ECO:0000256" key="4">
    <source>
        <dbReference type="PROSITE-ProRule" id="PRU10141"/>
    </source>
</evidence>
<dbReference type="GO" id="GO:0007166">
    <property type="term" value="P:cell surface receptor signaling pathway"/>
    <property type="evidence" value="ECO:0007669"/>
    <property type="project" value="InterPro"/>
</dbReference>
<name>A0A4Q2DB87_9AGAR</name>
<dbReference type="Gene3D" id="1.20.930.20">
    <property type="entry name" value="Adaptor protein Cbl, N-terminal domain"/>
    <property type="match status" value="1"/>
</dbReference>
<dbReference type="InterPro" id="IPR017441">
    <property type="entry name" value="Protein_kinase_ATP_BS"/>
</dbReference>
<gene>
    <name evidence="7" type="ORF">EST38_g8988</name>
</gene>
<comment type="caution">
    <text evidence="7">The sequence shown here is derived from an EMBL/GenBank/DDBJ whole genome shotgun (WGS) entry which is preliminary data.</text>
</comment>
<dbReference type="AlphaFoldDB" id="A0A4Q2DB87"/>
<keyword evidence="8" id="KW-1185">Reference proteome</keyword>
<dbReference type="Pfam" id="PF07714">
    <property type="entry name" value="PK_Tyr_Ser-Thr"/>
    <property type="match status" value="1"/>
</dbReference>
<evidence type="ECO:0000259" key="6">
    <source>
        <dbReference type="PROSITE" id="PS50011"/>
    </source>
</evidence>
<dbReference type="GO" id="GO:0005524">
    <property type="term" value="F:ATP binding"/>
    <property type="evidence" value="ECO:0007669"/>
    <property type="project" value="UniProtKB-UniRule"/>
</dbReference>
<feature type="region of interest" description="Disordered" evidence="5">
    <location>
        <begin position="1009"/>
        <end position="1048"/>
    </location>
</feature>
<dbReference type="OrthoDB" id="1668230at2759"/>
<dbReference type="InterPro" id="IPR051681">
    <property type="entry name" value="Ser/Thr_Kinases-Pseudokinases"/>
</dbReference>
<keyword evidence="1" id="KW-0723">Serine/threonine-protein kinase</keyword>
<dbReference type="InterPro" id="IPR011009">
    <property type="entry name" value="Kinase-like_dom_sf"/>
</dbReference>
<dbReference type="InterPro" id="IPR001245">
    <property type="entry name" value="Ser-Thr/Tyr_kinase_cat_dom"/>
</dbReference>
<sequence>MELLHHVFIVQVNFYRCLRLTERCADLLISIREEVHEAGDTVGQELAAPIAKLEDTFQDVLQFMQKQVRRPFLKRYLKRDEIQRDLDECDAGLRDALSLFGLSVQIRILKQVQETEKQRREETQALINAMVTGGIIQASDGHRPPLQLTMGEKSGTDTNRSLSPISLNHKESMDSVQLFITTSNALGLSDDNTISTGPENNILPLLTGLQQNQNSLDITRDFTEIRQLMRRAIQANGDAEMLEILQVKDEQMPEAIKTLQRALEKVANKQGCQEDALPPGVVIGKVKRSVSQKIADGKNGLQRSKTIISIESSTSSTTSSTTSTTTDGNGTGSGSSSRKRDTLNQEFIEAGISALMRMSRGRDTNLPSWTITKYEVNREQQIGVGGFSKVYRGTWNDRTVAIKVLKMKVTNKLFIREVEIWKKLHHPNILELYGASSATDPPWFFVSPYMKRGNLVEYLRKVEIDLQQHQAKRRSPSPSRSGIKSAKDRNASFPMPGFKGKSDPPAREFTLPIPLKPTEDGGFEVRKQWDLFRFMLEIAQGMQYLHSKKVLHGDLKASNVLVDDGYHCVITDFGQSEIKSEAYRLSGESPPHQGTMRWQAPEILTEEVEMTKETDVYAFSITCVEIVNLGKLPWGIMLEDEAIRQRVLKDNARPNLNPSPFNTPSLQEILKLCWHRDPARRPQFSKIVRDLELLQKNFGAGNETPKGTLPPLLEDSIPPSSPSPDMRPNPLPPMSPIDAPKGKAHPEETVATAEIKMPEPVMFTSNKSVDSQPQREDDDGEDFDLLDLDSDAASLAPMDERVLGMKNELRYRLLLNHPFHPSLILPLWQPSPVHMGAVGYLKKPDGEFITLFNALSPGRSSNSAVRDLPSIYGYGKAELRSQKQDKLNVLQKGLDSIVGWISRNKNDGTIPIRRRYSYELRAGHKASHLCTESTEYVYMEKLTAARKWFQSNIDSIVRIFGKEHHIQREDIVLVIGLLRTPNYALFVSHSHPDGHAHFNVYASPKPGQPWGTFTTDSESRHEPGPSYEETNDSRPRVEASKVSNHGGPWDTVLIARFRFKPDSDEPTAK</sequence>
<evidence type="ECO:0000313" key="8">
    <source>
        <dbReference type="Proteomes" id="UP000290288"/>
    </source>
</evidence>
<keyword evidence="1" id="KW-0418">Kinase</keyword>
<evidence type="ECO:0000256" key="2">
    <source>
        <dbReference type="ARBA" id="ARBA00022741"/>
    </source>
</evidence>
<feature type="compositionally biased region" description="Pro residues" evidence="5">
    <location>
        <begin position="719"/>
        <end position="735"/>
    </location>
</feature>
<feature type="region of interest" description="Disordered" evidence="5">
    <location>
        <begin position="698"/>
        <end position="744"/>
    </location>
</feature>
<evidence type="ECO:0000256" key="3">
    <source>
        <dbReference type="ARBA" id="ARBA00022840"/>
    </source>
</evidence>
<feature type="compositionally biased region" description="Low complexity" evidence="5">
    <location>
        <begin position="305"/>
        <end position="328"/>
    </location>
</feature>
<feature type="region of interest" description="Disordered" evidence="5">
    <location>
        <begin position="305"/>
        <end position="342"/>
    </location>
</feature>
<dbReference type="STRING" id="2316362.A0A4Q2DB87"/>
<keyword evidence="2 4" id="KW-0547">Nucleotide-binding</keyword>